<evidence type="ECO:0000256" key="1">
    <source>
        <dbReference type="ARBA" id="ARBA00001933"/>
    </source>
</evidence>
<dbReference type="PANTHER" id="PTHR43586:SF8">
    <property type="entry name" value="CYSTEINE DESULFURASE 1, CHLOROPLASTIC"/>
    <property type="match status" value="1"/>
</dbReference>
<reference evidence="11" key="1">
    <citation type="submission" date="2021-09" db="EMBL/GenBank/DDBJ databases">
        <title>Fulvivirga sp. isolated from coastal sediment.</title>
        <authorList>
            <person name="Yu H."/>
        </authorList>
    </citation>
    <scope>NUCLEOTIDE SEQUENCE</scope>
    <source>
        <strain evidence="11">1062</strain>
    </source>
</reference>
<dbReference type="InterPro" id="IPR015422">
    <property type="entry name" value="PyrdxlP-dep_Trfase_small"/>
</dbReference>
<keyword evidence="6" id="KW-0808">Transferase</keyword>
<dbReference type="GO" id="GO:0006534">
    <property type="term" value="P:cysteine metabolic process"/>
    <property type="evidence" value="ECO:0007669"/>
    <property type="project" value="InterPro"/>
</dbReference>
<proteinExistence type="inferred from homology"/>
<evidence type="ECO:0000256" key="2">
    <source>
        <dbReference type="ARBA" id="ARBA00002824"/>
    </source>
</evidence>
<name>A0A9X1KYD4_9BACT</name>
<organism evidence="11 12">
    <name type="scientific">Fulvivirga sedimenti</name>
    <dbReference type="NCBI Taxonomy" id="2879465"/>
    <lineage>
        <taxon>Bacteria</taxon>
        <taxon>Pseudomonadati</taxon>
        <taxon>Bacteroidota</taxon>
        <taxon>Cytophagia</taxon>
        <taxon>Cytophagales</taxon>
        <taxon>Fulvivirgaceae</taxon>
        <taxon>Fulvivirga</taxon>
    </lineage>
</organism>
<evidence type="ECO:0000256" key="7">
    <source>
        <dbReference type="ARBA" id="ARBA00022898"/>
    </source>
</evidence>
<comment type="similarity">
    <text evidence="3">Belongs to the class-V pyridoxal-phosphate-dependent aminotransferase family. Csd subfamily.</text>
</comment>
<evidence type="ECO:0000256" key="4">
    <source>
        <dbReference type="ARBA" id="ARBA00012239"/>
    </source>
</evidence>
<dbReference type="PROSITE" id="PS00595">
    <property type="entry name" value="AA_TRANSFER_CLASS_5"/>
    <property type="match status" value="1"/>
</dbReference>
<dbReference type="InterPro" id="IPR020578">
    <property type="entry name" value="Aminotrans_V_PyrdxlP_BS"/>
</dbReference>
<dbReference type="CDD" id="cd06453">
    <property type="entry name" value="SufS_like"/>
    <property type="match status" value="1"/>
</dbReference>
<gene>
    <name evidence="11" type="ORF">LDX50_01345</name>
</gene>
<dbReference type="InterPro" id="IPR015421">
    <property type="entry name" value="PyrdxlP-dep_Trfase_major"/>
</dbReference>
<dbReference type="RefSeq" id="WP_225696602.1">
    <property type="nucleotide sequence ID" value="NZ_JAIXNE010000001.1"/>
</dbReference>
<dbReference type="EC" id="2.8.1.7" evidence="4"/>
<evidence type="ECO:0000256" key="3">
    <source>
        <dbReference type="ARBA" id="ARBA00010447"/>
    </source>
</evidence>
<protein>
    <recommendedName>
        <fullName evidence="5">Probable cysteine desulfurase</fullName>
        <ecNumber evidence="4">2.8.1.7</ecNumber>
    </recommendedName>
</protein>
<accession>A0A9X1KYD4</accession>
<evidence type="ECO:0000313" key="12">
    <source>
        <dbReference type="Proteomes" id="UP001139409"/>
    </source>
</evidence>
<dbReference type="GO" id="GO:0030170">
    <property type="term" value="F:pyridoxal phosphate binding"/>
    <property type="evidence" value="ECO:0007669"/>
    <property type="project" value="InterPro"/>
</dbReference>
<feature type="domain" description="Aminotransferase class V" evidence="10">
    <location>
        <begin position="20"/>
        <end position="388"/>
    </location>
</feature>
<evidence type="ECO:0000259" key="10">
    <source>
        <dbReference type="Pfam" id="PF00266"/>
    </source>
</evidence>
<keyword evidence="12" id="KW-1185">Reference proteome</keyword>
<dbReference type="Proteomes" id="UP001139409">
    <property type="component" value="Unassembled WGS sequence"/>
</dbReference>
<dbReference type="InterPro" id="IPR015424">
    <property type="entry name" value="PyrdxlP-dep_Trfase"/>
</dbReference>
<dbReference type="PIRSF" id="PIRSF005572">
    <property type="entry name" value="NifS"/>
    <property type="match status" value="1"/>
</dbReference>
<evidence type="ECO:0000256" key="8">
    <source>
        <dbReference type="ARBA" id="ARBA00050776"/>
    </source>
</evidence>
<dbReference type="SUPFAM" id="SSF53383">
    <property type="entry name" value="PLP-dependent transferases"/>
    <property type="match status" value="1"/>
</dbReference>
<evidence type="ECO:0000256" key="5">
    <source>
        <dbReference type="ARBA" id="ARBA00021850"/>
    </source>
</evidence>
<dbReference type="Gene3D" id="3.40.640.10">
    <property type="entry name" value="Type I PLP-dependent aspartate aminotransferase-like (Major domain)"/>
    <property type="match status" value="1"/>
</dbReference>
<comment type="catalytic activity">
    <reaction evidence="8">
        <text>(sulfur carrier)-H + L-cysteine = (sulfur carrier)-SH + L-alanine</text>
        <dbReference type="Rhea" id="RHEA:43892"/>
        <dbReference type="Rhea" id="RHEA-COMP:14737"/>
        <dbReference type="Rhea" id="RHEA-COMP:14739"/>
        <dbReference type="ChEBI" id="CHEBI:29917"/>
        <dbReference type="ChEBI" id="CHEBI:35235"/>
        <dbReference type="ChEBI" id="CHEBI:57972"/>
        <dbReference type="ChEBI" id="CHEBI:64428"/>
        <dbReference type="EC" id="2.8.1.7"/>
    </reaction>
</comment>
<dbReference type="Gene3D" id="3.90.1150.10">
    <property type="entry name" value="Aspartate Aminotransferase, domain 1"/>
    <property type="match status" value="1"/>
</dbReference>
<dbReference type="InterPro" id="IPR000192">
    <property type="entry name" value="Aminotrans_V_dom"/>
</dbReference>
<evidence type="ECO:0000313" key="11">
    <source>
        <dbReference type="EMBL" id="MCA6073486.1"/>
    </source>
</evidence>
<dbReference type="PANTHER" id="PTHR43586">
    <property type="entry name" value="CYSTEINE DESULFURASE"/>
    <property type="match status" value="1"/>
</dbReference>
<comment type="function">
    <text evidence="2">Catalyzes the removal of elemental sulfur and selenium atoms from L-cysteine, L-cystine, L-selenocysteine, and L-selenocystine to produce L-alanine.</text>
</comment>
<keyword evidence="7" id="KW-0663">Pyridoxal phosphate</keyword>
<evidence type="ECO:0000256" key="6">
    <source>
        <dbReference type="ARBA" id="ARBA00022679"/>
    </source>
</evidence>
<comment type="caution">
    <text evidence="11">The sequence shown here is derived from an EMBL/GenBank/DDBJ whole genome shotgun (WGS) entry which is preliminary data.</text>
</comment>
<dbReference type="AlphaFoldDB" id="A0A9X1KYD4"/>
<dbReference type="EMBL" id="JAIXNE010000001">
    <property type="protein sequence ID" value="MCA6073486.1"/>
    <property type="molecule type" value="Genomic_DNA"/>
</dbReference>
<dbReference type="GO" id="GO:0031071">
    <property type="term" value="F:cysteine desulfurase activity"/>
    <property type="evidence" value="ECO:0007669"/>
    <property type="project" value="UniProtKB-EC"/>
</dbReference>
<comment type="cofactor">
    <cofactor evidence="1 9">
        <name>pyridoxal 5'-phosphate</name>
        <dbReference type="ChEBI" id="CHEBI:597326"/>
    </cofactor>
</comment>
<sequence length="401" mass="43314">MTETDIRGDFPIFSQDPALVYLDNAATTQRPEIVLKAMDTFYRKGNANIHRGVYDLSARATDHYERARHTIAGFIGARSGENIGFTSGTTESVNIIARSFLAGRLSEGDNVVVNIAEHHANFIPWQQVCLETGAELRVASIDETGALNMTEFANLIDERTRMIAVAHISNTLGTIHPIDEIIALAHAVNAPVFIDAAQSAALYPLDVEKRHIDFLAFSGHKIFGPFGTGILYVSDKYRDQVGPYSVGGGMIRDVGRNATVFQSFPGNLEAGTANIAGVIGMEAAVVYLQGLDRNMLREKADAIAVEVRKGLSGIPGLHLIGQASNISSIISFDLEGVHPHDAATFLNAEGIAVRAGMHCTQPLLDSLGLAGTVRASFTIYNTVEEGEKLVEAVKKLHNFWA</sequence>
<dbReference type="InterPro" id="IPR010970">
    <property type="entry name" value="Cys_dSase_SufS"/>
</dbReference>
<evidence type="ECO:0000256" key="9">
    <source>
        <dbReference type="RuleBase" id="RU004504"/>
    </source>
</evidence>
<dbReference type="Pfam" id="PF00266">
    <property type="entry name" value="Aminotran_5"/>
    <property type="match status" value="1"/>
</dbReference>
<dbReference type="InterPro" id="IPR016454">
    <property type="entry name" value="Cysteine_dSase"/>
</dbReference>